<proteinExistence type="predicted"/>
<evidence type="ECO:0000313" key="1">
    <source>
        <dbReference type="EMBL" id="CDL80652.1"/>
    </source>
</evidence>
<evidence type="ECO:0000313" key="2">
    <source>
        <dbReference type="Proteomes" id="UP000019197"/>
    </source>
</evidence>
<reference evidence="1 2" key="1">
    <citation type="submission" date="2013-11" db="EMBL/GenBank/DDBJ databases">
        <title>Draft genome sequence and annotation of the entomopathogenic bacterium, Xenorhabdus cabanillasi strain JM26.</title>
        <authorList>
            <person name="Gualtieri M."/>
            <person name="Ogier J.C."/>
            <person name="Pages S."/>
            <person name="Givaudan A."/>
            <person name="Gaudriault S."/>
        </authorList>
    </citation>
    <scope>NUCLEOTIDE SEQUENCE [LARGE SCALE GENOMIC DNA]</scope>
    <source>
        <strain evidence="1 2">JM26</strain>
    </source>
</reference>
<protein>
    <submittedName>
        <fullName evidence="1">Uncharacterized protein</fullName>
    </submittedName>
</protein>
<dbReference type="EMBL" id="CBXE010000064">
    <property type="protein sequence ID" value="CDL80652.1"/>
    <property type="molecule type" value="Genomic_DNA"/>
</dbReference>
<dbReference type="Proteomes" id="UP000019197">
    <property type="component" value="Unassembled WGS sequence"/>
</dbReference>
<accession>W1IQ83</accession>
<organism evidence="1 2">
    <name type="scientific">Xenorhabdus cabanillasii JM26</name>
    <dbReference type="NCBI Taxonomy" id="1427517"/>
    <lineage>
        <taxon>Bacteria</taxon>
        <taxon>Pseudomonadati</taxon>
        <taxon>Pseudomonadota</taxon>
        <taxon>Gammaproteobacteria</taxon>
        <taxon>Enterobacterales</taxon>
        <taxon>Morganellaceae</taxon>
        <taxon>Xenorhabdus</taxon>
    </lineage>
</organism>
<sequence length="62" mass="7427">MIKIKSVGVIYFELNESIHRIIVSWLYDFDIIRCFKLNFYIDRSLSNTAHIFIFDDILRNGV</sequence>
<gene>
    <name evidence="1" type="ORF">XCR1_1560003</name>
</gene>
<comment type="caution">
    <text evidence="1">The sequence shown here is derived from an EMBL/GenBank/DDBJ whole genome shotgun (WGS) entry which is preliminary data.</text>
</comment>
<dbReference type="AlphaFoldDB" id="W1IQ83"/>
<name>W1IQ83_9GAMM</name>